<feature type="chain" id="PRO_5032459070" evidence="2">
    <location>
        <begin position="23"/>
        <end position="74"/>
    </location>
</feature>
<dbReference type="RefSeq" id="WP_168056601.1">
    <property type="nucleotide sequence ID" value="NZ_JAAOZT010000011.1"/>
</dbReference>
<organism evidence="3 4">
    <name type="scientific">Glaciimonas immobilis</name>
    <dbReference type="NCBI Taxonomy" id="728004"/>
    <lineage>
        <taxon>Bacteria</taxon>
        <taxon>Pseudomonadati</taxon>
        <taxon>Pseudomonadota</taxon>
        <taxon>Betaproteobacteria</taxon>
        <taxon>Burkholderiales</taxon>
        <taxon>Oxalobacteraceae</taxon>
        <taxon>Glaciimonas</taxon>
    </lineage>
</organism>
<feature type="region of interest" description="Disordered" evidence="1">
    <location>
        <begin position="23"/>
        <end position="74"/>
    </location>
</feature>
<dbReference type="AlphaFoldDB" id="A0A840RXN5"/>
<evidence type="ECO:0000256" key="2">
    <source>
        <dbReference type="SAM" id="SignalP"/>
    </source>
</evidence>
<dbReference type="EMBL" id="JACHHQ010000006">
    <property type="protein sequence ID" value="MBB5201301.1"/>
    <property type="molecule type" value="Genomic_DNA"/>
</dbReference>
<sequence length="74" mass="8472">MNKLLMTAFAALMAIGFGTALAQSDTNKNETIGKDSMAQKKHMKKKMHKNRMHNDDMNKDRMDNNKAGKEYKRP</sequence>
<keyword evidence="2" id="KW-0732">Signal</keyword>
<keyword evidence="4" id="KW-1185">Reference proteome</keyword>
<proteinExistence type="predicted"/>
<gene>
    <name evidence="3" type="ORF">HNR39_003150</name>
</gene>
<feature type="compositionally biased region" description="Basic residues" evidence="1">
    <location>
        <begin position="39"/>
        <end position="51"/>
    </location>
</feature>
<protein>
    <submittedName>
        <fullName evidence="3">Pentapeptide MXKDX repeat protein</fullName>
    </submittedName>
</protein>
<evidence type="ECO:0000313" key="4">
    <source>
        <dbReference type="Proteomes" id="UP000571084"/>
    </source>
</evidence>
<reference evidence="3 4" key="1">
    <citation type="submission" date="2020-08" db="EMBL/GenBank/DDBJ databases">
        <title>Genomic Encyclopedia of Type Strains, Phase IV (KMG-IV): sequencing the most valuable type-strain genomes for metagenomic binning, comparative biology and taxonomic classification.</title>
        <authorList>
            <person name="Goeker M."/>
        </authorList>
    </citation>
    <scope>NUCLEOTIDE SEQUENCE [LARGE SCALE GENOMIC DNA]</scope>
    <source>
        <strain evidence="3 4">DSM 23240</strain>
    </source>
</reference>
<evidence type="ECO:0000256" key="1">
    <source>
        <dbReference type="SAM" id="MobiDB-lite"/>
    </source>
</evidence>
<comment type="caution">
    <text evidence="3">The sequence shown here is derived from an EMBL/GenBank/DDBJ whole genome shotgun (WGS) entry which is preliminary data.</text>
</comment>
<feature type="compositionally biased region" description="Basic and acidic residues" evidence="1">
    <location>
        <begin position="52"/>
        <end position="74"/>
    </location>
</feature>
<dbReference type="Proteomes" id="UP000571084">
    <property type="component" value="Unassembled WGS sequence"/>
</dbReference>
<accession>A0A840RXN5</accession>
<evidence type="ECO:0000313" key="3">
    <source>
        <dbReference type="EMBL" id="MBB5201301.1"/>
    </source>
</evidence>
<feature type="signal peptide" evidence="2">
    <location>
        <begin position="1"/>
        <end position="22"/>
    </location>
</feature>
<name>A0A840RXN5_9BURK</name>